<proteinExistence type="predicted"/>
<name>W2I9T1_PHYNI</name>
<keyword evidence="1" id="KW-0732">Signal</keyword>
<gene>
    <name evidence="2" type="ORF">L915_16304</name>
    <name evidence="3" type="ORF">L916_16201</name>
</gene>
<evidence type="ECO:0000256" key="1">
    <source>
        <dbReference type="SAM" id="SignalP"/>
    </source>
</evidence>
<dbReference type="EMBL" id="KI675193">
    <property type="protein sequence ID" value="ETL30855.1"/>
    <property type="molecule type" value="Genomic_DNA"/>
</dbReference>
<dbReference type="Proteomes" id="UP000053864">
    <property type="component" value="Unassembled WGS sequence"/>
</dbReference>
<protein>
    <submittedName>
        <fullName evidence="3">Uncharacterized protein</fullName>
    </submittedName>
</protein>
<feature type="chain" id="PRO_5007733537" evidence="1">
    <location>
        <begin position="30"/>
        <end position="129"/>
    </location>
</feature>
<dbReference type="EMBL" id="KI688419">
    <property type="protein sequence ID" value="ETK77424.1"/>
    <property type="molecule type" value="Genomic_DNA"/>
</dbReference>
<evidence type="ECO:0000313" key="3">
    <source>
        <dbReference type="EMBL" id="ETL30855.1"/>
    </source>
</evidence>
<dbReference type="AlphaFoldDB" id="W2I9T1"/>
<feature type="signal peptide" evidence="1">
    <location>
        <begin position="1"/>
        <end position="29"/>
    </location>
</feature>
<accession>W2I9T1</accession>
<dbReference type="Proteomes" id="UP000053236">
    <property type="component" value="Unassembled WGS sequence"/>
</dbReference>
<evidence type="ECO:0000313" key="2">
    <source>
        <dbReference type="EMBL" id="ETK77424.1"/>
    </source>
</evidence>
<sequence>MVGNITSIFLAKTFLLICKLLLLCHQILVLQINVCSKLSGFSFFIFNHTPLASHICVPNLHLTIIRINHAGAAQSKPSSKLKCWFLVGQVKQWGSSDRIIPAANVRGDTLKSRSSCSITKNRHLKISPI</sequence>
<reference evidence="3" key="2">
    <citation type="submission" date="2013-11" db="EMBL/GenBank/DDBJ databases">
        <title>The Genome Sequence of Phytophthora parasitica CJ05E6.</title>
        <authorList>
            <consortium name="The Broad Institute Genomics Platform"/>
            <person name="Russ C."/>
            <person name="Tyler B."/>
            <person name="Panabieres F."/>
            <person name="Shan W."/>
            <person name="Tripathy S."/>
            <person name="Grunwald N."/>
            <person name="Machado M."/>
            <person name="Johnson C.S."/>
            <person name="Arredondo F."/>
            <person name="Hong C."/>
            <person name="Coffey M."/>
            <person name="Young S.K."/>
            <person name="Zeng Q."/>
            <person name="Gargeya S."/>
            <person name="Fitzgerald M."/>
            <person name="Abouelleil A."/>
            <person name="Alvarado L."/>
            <person name="Chapman S.B."/>
            <person name="Gainer-Dewar J."/>
            <person name="Goldberg J."/>
            <person name="Griggs A."/>
            <person name="Gujja S."/>
            <person name="Hansen M."/>
            <person name="Howarth C."/>
            <person name="Imamovic A."/>
            <person name="Ireland A."/>
            <person name="Larimer J."/>
            <person name="McCowan C."/>
            <person name="Murphy C."/>
            <person name="Pearson M."/>
            <person name="Poon T.W."/>
            <person name="Priest M."/>
            <person name="Roberts A."/>
            <person name="Saif S."/>
            <person name="Shea T."/>
            <person name="Sykes S."/>
            <person name="Wortman J."/>
            <person name="Nusbaum C."/>
            <person name="Birren B."/>
        </authorList>
    </citation>
    <scope>NUCLEOTIDE SEQUENCE [LARGE SCALE GENOMIC DNA]</scope>
    <source>
        <strain evidence="3">CJ05E6</strain>
    </source>
</reference>
<organism evidence="3">
    <name type="scientific">Phytophthora nicotianae</name>
    <name type="common">Potato buckeye rot agent</name>
    <name type="synonym">Phytophthora parasitica</name>
    <dbReference type="NCBI Taxonomy" id="4792"/>
    <lineage>
        <taxon>Eukaryota</taxon>
        <taxon>Sar</taxon>
        <taxon>Stramenopiles</taxon>
        <taxon>Oomycota</taxon>
        <taxon>Peronosporomycetes</taxon>
        <taxon>Peronosporales</taxon>
        <taxon>Peronosporaceae</taxon>
        <taxon>Phytophthora</taxon>
    </lineage>
</organism>
<reference evidence="2" key="1">
    <citation type="submission" date="2013-11" db="EMBL/GenBank/DDBJ databases">
        <title>The Genome Sequence of Phytophthora parasitica CJ02B3.</title>
        <authorList>
            <consortium name="The Broad Institute Genomics Platform"/>
            <person name="Russ C."/>
            <person name="Tyler B."/>
            <person name="Panabieres F."/>
            <person name="Shan W."/>
            <person name="Tripathy S."/>
            <person name="Grunwald N."/>
            <person name="Machado M."/>
            <person name="Johnson C.S."/>
            <person name="Arredondo F."/>
            <person name="Hong C."/>
            <person name="Coffey M."/>
            <person name="Young S.K."/>
            <person name="Zeng Q."/>
            <person name="Gargeya S."/>
            <person name="Fitzgerald M."/>
            <person name="Abouelleil A."/>
            <person name="Alvarado L."/>
            <person name="Chapman S.B."/>
            <person name="Gainer-Dewar J."/>
            <person name="Goldberg J."/>
            <person name="Griggs A."/>
            <person name="Gujja S."/>
            <person name="Hansen M."/>
            <person name="Howarth C."/>
            <person name="Imamovic A."/>
            <person name="Ireland A."/>
            <person name="Larimer J."/>
            <person name="McCowan C."/>
            <person name="Murphy C."/>
            <person name="Pearson M."/>
            <person name="Poon T.W."/>
            <person name="Priest M."/>
            <person name="Roberts A."/>
            <person name="Saif S."/>
            <person name="Shea T."/>
            <person name="Sykes S."/>
            <person name="Wortman J."/>
            <person name="Nusbaum C."/>
            <person name="Birren B."/>
        </authorList>
    </citation>
    <scope>NUCLEOTIDE SEQUENCE [LARGE SCALE GENOMIC DNA]</scope>
    <source>
        <strain evidence="2">CJ02B3</strain>
    </source>
</reference>